<feature type="domain" description="Macro" evidence="1">
    <location>
        <begin position="17"/>
        <end position="247"/>
    </location>
</feature>
<dbReference type="OrthoDB" id="6082470at2759"/>
<dbReference type="SUPFAM" id="SSF52949">
    <property type="entry name" value="Macro domain-like"/>
    <property type="match status" value="1"/>
</dbReference>
<proteinExistence type="predicted"/>
<dbReference type="EMBL" id="LT598490">
    <property type="protein sequence ID" value="SCW02486.1"/>
    <property type="molecule type" value="Genomic_DNA"/>
</dbReference>
<dbReference type="AlphaFoldDB" id="A0A1G4MFF4"/>
<organism evidence="2 3">
    <name type="scientific">Lachancea fermentati</name>
    <name type="common">Zygosaccharomyces fermentati</name>
    <dbReference type="NCBI Taxonomy" id="4955"/>
    <lineage>
        <taxon>Eukaryota</taxon>
        <taxon>Fungi</taxon>
        <taxon>Dikarya</taxon>
        <taxon>Ascomycota</taxon>
        <taxon>Saccharomycotina</taxon>
        <taxon>Saccharomycetes</taxon>
        <taxon>Saccharomycetales</taxon>
        <taxon>Saccharomycetaceae</taxon>
        <taxon>Lachancea</taxon>
    </lineage>
</organism>
<keyword evidence="3" id="KW-1185">Reference proteome</keyword>
<dbReference type="PROSITE" id="PS51154">
    <property type="entry name" value="MACRO"/>
    <property type="match status" value="1"/>
</dbReference>
<accession>A0A1G4MFF4</accession>
<dbReference type="SMART" id="SM00506">
    <property type="entry name" value="A1pp"/>
    <property type="match status" value="1"/>
</dbReference>
<gene>
    <name evidence="2" type="ORF">LAFE_0F07492G</name>
</gene>
<reference evidence="3" key="1">
    <citation type="submission" date="2016-03" db="EMBL/GenBank/DDBJ databases">
        <authorList>
            <person name="Devillers H."/>
        </authorList>
    </citation>
    <scope>NUCLEOTIDE SEQUENCE [LARGE SCALE GENOMIC DNA]</scope>
</reference>
<dbReference type="Pfam" id="PF14519">
    <property type="entry name" value="Macro_2"/>
    <property type="match status" value="1"/>
</dbReference>
<dbReference type="Gene3D" id="3.40.220.10">
    <property type="entry name" value="Leucine Aminopeptidase, subunit E, domain 1"/>
    <property type="match status" value="1"/>
</dbReference>
<evidence type="ECO:0000313" key="2">
    <source>
        <dbReference type="EMBL" id="SCW02486.1"/>
    </source>
</evidence>
<evidence type="ECO:0000313" key="3">
    <source>
        <dbReference type="Proteomes" id="UP000190831"/>
    </source>
</evidence>
<dbReference type="InterPro" id="IPR002589">
    <property type="entry name" value="Macro_dom"/>
</dbReference>
<dbReference type="STRING" id="4955.A0A1G4MFF4"/>
<dbReference type="InterPro" id="IPR043472">
    <property type="entry name" value="Macro_dom-like"/>
</dbReference>
<name>A0A1G4MFF4_LACFM</name>
<sequence>MRIVLVDTNERLVQNWRNLMGNVSTARHSVLVMKGRLSILSGSQINKPAAVVSPGNSFGYLGGGFDLALREYFGGTKFEQYFREQLGDTYRTVGSTKVVPLNSWGRDGFEYIVYVPTVVAPSRPLFDAERPRETGFEPVFNAMWNALIHVPAGTQTLVIPGLCSGYAGVPLDISSKSMCFALRLYLIKNTISKDLQRVLILQFLGYNYAPFMDNDWEEECEAVGIDVRKLMKFDVANDSINEIMPII</sequence>
<protein>
    <submittedName>
        <fullName evidence="2">LAFE_0F07492g1_1</fullName>
    </submittedName>
</protein>
<dbReference type="Proteomes" id="UP000190831">
    <property type="component" value="Chromosome F"/>
</dbReference>
<dbReference type="OMA" id="YIIHCPT"/>
<dbReference type="InterPro" id="IPR028071">
    <property type="entry name" value="Macro-like_dom"/>
</dbReference>
<evidence type="ECO:0000259" key="1">
    <source>
        <dbReference type="PROSITE" id="PS51154"/>
    </source>
</evidence>